<dbReference type="Proteomes" id="UP001320245">
    <property type="component" value="Unassembled WGS sequence"/>
</dbReference>
<dbReference type="Gene3D" id="3.30.310.10">
    <property type="entry name" value="TATA-Binding Protein"/>
    <property type="match status" value="1"/>
</dbReference>
<organism evidence="10 11">
    <name type="scientific">Cytospora paraplurivora</name>
    <dbReference type="NCBI Taxonomy" id="2898453"/>
    <lineage>
        <taxon>Eukaryota</taxon>
        <taxon>Fungi</taxon>
        <taxon>Dikarya</taxon>
        <taxon>Ascomycota</taxon>
        <taxon>Pezizomycotina</taxon>
        <taxon>Sordariomycetes</taxon>
        <taxon>Sordariomycetidae</taxon>
        <taxon>Diaporthales</taxon>
        <taxon>Cytosporaceae</taxon>
        <taxon>Cytospora</taxon>
    </lineage>
</organism>
<dbReference type="PANTHER" id="PTHR22780">
    <property type="entry name" value="ADAPTIN, ALPHA/GAMMA/EPSILON"/>
    <property type="match status" value="1"/>
</dbReference>
<evidence type="ECO:0000313" key="10">
    <source>
        <dbReference type="EMBL" id="KAK7746658.1"/>
    </source>
</evidence>
<evidence type="ECO:0000259" key="9">
    <source>
        <dbReference type="SMART" id="SM00809"/>
    </source>
</evidence>
<evidence type="ECO:0000256" key="6">
    <source>
        <dbReference type="ARBA" id="ARBA00023176"/>
    </source>
</evidence>
<dbReference type="InterPro" id="IPR016024">
    <property type="entry name" value="ARM-type_fold"/>
</dbReference>
<gene>
    <name evidence="10" type="ORF">SLS53_001843</name>
</gene>
<keyword evidence="6 7" id="KW-0168">Coated pit</keyword>
<dbReference type="InterPro" id="IPR009028">
    <property type="entry name" value="Coatomer/calthrin_app_sub_C"/>
</dbReference>
<dbReference type="InterPro" id="IPR017104">
    <property type="entry name" value="AP2_complex_asu"/>
</dbReference>
<reference evidence="10 11" key="1">
    <citation type="journal article" date="2023" name="PLoS ONE">
        <title>Cytospora paraplurivora sp. nov. isolated from orchards with fruit tree decline syndrome in Ontario, Canada.</title>
        <authorList>
            <person name="Ilyukhin E."/>
            <person name="Nguyen H.D.T."/>
            <person name="Castle A.J."/>
            <person name="Ellouze W."/>
        </authorList>
    </citation>
    <scope>NUCLEOTIDE SEQUENCE [LARGE SCALE GENOMIC DNA]</scope>
    <source>
        <strain evidence="10 11">FDS-564</strain>
    </source>
</reference>
<evidence type="ECO:0000256" key="1">
    <source>
        <dbReference type="ARBA" id="ARBA00004277"/>
    </source>
</evidence>
<dbReference type="FunFam" id="1.25.10.10:FF:000020">
    <property type="entry name" value="AP-2 complex subunit alpha"/>
    <property type="match status" value="1"/>
</dbReference>
<evidence type="ECO:0000256" key="5">
    <source>
        <dbReference type="ARBA" id="ARBA00023136"/>
    </source>
</evidence>
<dbReference type="InterPro" id="IPR050840">
    <property type="entry name" value="Adaptor_Complx_Large_Subunit"/>
</dbReference>
<dbReference type="InterPro" id="IPR012295">
    <property type="entry name" value="TBP_dom_sf"/>
</dbReference>
<dbReference type="GO" id="GO:0072583">
    <property type="term" value="P:clathrin-dependent endocytosis"/>
    <property type="evidence" value="ECO:0007669"/>
    <property type="project" value="InterPro"/>
</dbReference>
<dbReference type="SMART" id="SM00809">
    <property type="entry name" value="Alpha_adaptinC2"/>
    <property type="match status" value="1"/>
</dbReference>
<dbReference type="SUPFAM" id="SSF55711">
    <property type="entry name" value="Subdomain of clathrin and coatomer appendage domain"/>
    <property type="match status" value="1"/>
</dbReference>
<evidence type="ECO:0000256" key="4">
    <source>
        <dbReference type="ARBA" id="ARBA00022927"/>
    </source>
</evidence>
<dbReference type="GO" id="GO:0006886">
    <property type="term" value="P:intracellular protein transport"/>
    <property type="evidence" value="ECO:0007669"/>
    <property type="project" value="UniProtKB-UniRule"/>
</dbReference>
<dbReference type="Gene3D" id="1.25.10.10">
    <property type="entry name" value="Leucine-rich Repeat Variant"/>
    <property type="match status" value="1"/>
</dbReference>
<feature type="binding site" evidence="8">
    <location>
        <position position="41"/>
    </location>
    <ligand>
        <name>a 1,2-diacyl-sn-glycero-3-phospho-(1D-myo-inositol-3,4,5-trisphosphate)</name>
        <dbReference type="ChEBI" id="CHEBI:57836"/>
    </ligand>
</feature>
<keyword evidence="3 7" id="KW-0254">Endocytosis</keyword>
<comment type="caution">
    <text evidence="10">The sequence shown here is derived from an EMBL/GenBank/DDBJ whole genome shotgun (WGS) entry which is preliminary data.</text>
</comment>
<dbReference type="InterPro" id="IPR013041">
    <property type="entry name" value="Clathrin_app_Ig-like_sf"/>
</dbReference>
<comment type="function">
    <text evidence="7">Adaptins are components of the adaptor complexes which link clathrin to receptors in coated vesicles. Clathrin-associated protein complexes are believed to interact with the cytoplasmic tails of membrane proteins, leading to their selection and concentration.</text>
</comment>
<evidence type="ECO:0000256" key="3">
    <source>
        <dbReference type="ARBA" id="ARBA00022583"/>
    </source>
</evidence>
<feature type="domain" description="Clathrin adaptor alpha/beta/gamma-adaptin appendage Ig-like subdomain" evidence="9">
    <location>
        <begin position="714"/>
        <end position="827"/>
    </location>
</feature>
<feature type="binding site" evidence="8">
    <location>
        <begin position="9"/>
        <end position="10"/>
    </location>
    <ligand>
        <name>a 1,2-diacyl-sn-glycero-3-phospho-(1D-myo-inositol-3,4,5-trisphosphate)</name>
        <dbReference type="ChEBI" id="CHEBI:57836"/>
    </ligand>
</feature>
<dbReference type="Pfam" id="PF02296">
    <property type="entry name" value="Alpha_adaptin_C"/>
    <property type="match status" value="1"/>
</dbReference>
<sequence length="981" mass="110233">MSNNNSNMRGLVQFIADLRNARARELEEKRINKELANIRQKFKDGNLSGYHKKKYVCKLLYIYILGWDIGFGHLEAVNLISANKYSEKQIGYLAMTLFLHEQHELLHLVVNSIRKDLLDHNELFNCLALHAIANVGGREMGEALSGEVHRLLISPTSKSFVKKKAALTLLRLYRKYPDIIQPQWAERIVSLMDDLDLGVALSVTSLVMALAQDDQEQYKGAYAKAAGRLKKILIDGDYAADYLYYKVPCPWIQVKLLRLLQYFPPSVIAEDSHVREMIRLSLQKILDLAMETNKNVQQNNAQNAVLFEAINLIIHLDTEHSLMTQISQRLGKFIQSRETNVRYLGLEAMTHLAARADTLDPIKQHQEIIIGSLKDRDISVRRKGLDLLYSMCDASNARPIVAELLHYLQNADFAIREEMVLKIAILTEKYATDVQWYVDISLRLIAMAGDHVSDEVWQRVIQIVSNNEELQVYAAKNSLQYVKQDHCHETLVKIGAYILGEFGHLIAEDKGCSPIEQFMGLHSKLPACSSSTRAMILSCFIKFVNLFPEIKPQLLHVFEVYSHTLDSELQQRACEYLTMATMPTDDLLRTVCDEMPPFPERESALLSRLHQKHANTSDKRTWIVGGKSANTDAHELNMVKNPGLKRSFSTQVLPNGNGNGNGHANSTNGTNGNKAISDLAGLDMANIGPAEPKTKAPNLASAAHLSPGWEKGFNRLLLKADGILFEDGQIQIGVRSEYRGQMACLIMYFQNKTPAIMSSFTTTLDLDESERRNLTWDVKAIPETTVTQGAQCQQVIMFEAKKVMTKSPTMRVSYLAGALQALTLKLPVTAHKFMDPADLSGEDFFKRWKQIGGAPREAQKIVGLAPGSRDREISEGYIRQVVSGFRWGILEGVDPNRKNFVGASVLHTSEGGKFGCLMRLEPNYGTQMVRVTIRATDESVPSVLLQLMEERIAAGVSTLQDDFRPTPREISDTFANIMVRD</sequence>
<evidence type="ECO:0000256" key="8">
    <source>
        <dbReference type="PIRSR" id="PIRSR037091-1"/>
    </source>
</evidence>
<dbReference type="Pfam" id="PF02883">
    <property type="entry name" value="Alpha_adaptinC2"/>
    <property type="match status" value="1"/>
</dbReference>
<dbReference type="SUPFAM" id="SSF49348">
    <property type="entry name" value="Clathrin adaptor appendage domain"/>
    <property type="match status" value="1"/>
</dbReference>
<feature type="binding site" evidence="8">
    <location>
        <begin position="54"/>
        <end position="58"/>
    </location>
    <ligand>
        <name>a 1,2-diacyl-sn-glycero-3-phospho-(1D-myo-inositol-3,4,5-trisphosphate)</name>
        <dbReference type="ChEBI" id="CHEBI:57836"/>
    </ligand>
</feature>
<accession>A0AAN9YIV0</accession>
<dbReference type="EMBL" id="JAJSPL020000005">
    <property type="protein sequence ID" value="KAK7746658.1"/>
    <property type="molecule type" value="Genomic_DNA"/>
</dbReference>
<dbReference type="InterPro" id="IPR008152">
    <property type="entry name" value="Clathrin_a/b/g-adaptin_app_Ig"/>
</dbReference>
<dbReference type="Pfam" id="PF01602">
    <property type="entry name" value="Adaptin_N"/>
    <property type="match status" value="1"/>
</dbReference>
<keyword evidence="2 7" id="KW-0813">Transport</keyword>
<evidence type="ECO:0000256" key="7">
    <source>
        <dbReference type="PIRNR" id="PIRNR037091"/>
    </source>
</evidence>
<feature type="binding site" evidence="8">
    <location>
        <position position="50"/>
    </location>
    <ligand>
        <name>a 1,2-diacyl-sn-glycero-3-phospho-(1D-myo-inositol-3,4,5-trisphosphate)</name>
        <dbReference type="ChEBI" id="CHEBI:57836"/>
    </ligand>
</feature>
<dbReference type="InterPro" id="IPR003164">
    <property type="entry name" value="Clathrin_a-adaptin_app_sub_C"/>
</dbReference>
<evidence type="ECO:0000313" key="11">
    <source>
        <dbReference type="Proteomes" id="UP001320245"/>
    </source>
</evidence>
<keyword evidence="11" id="KW-1185">Reference proteome</keyword>
<dbReference type="GO" id="GO:0035615">
    <property type="term" value="F:clathrin adaptor activity"/>
    <property type="evidence" value="ECO:0007669"/>
    <property type="project" value="InterPro"/>
</dbReference>
<dbReference type="InterPro" id="IPR011989">
    <property type="entry name" value="ARM-like"/>
</dbReference>
<dbReference type="PIRSF" id="PIRSF037091">
    <property type="entry name" value="AP2_complex_alpha"/>
    <property type="match status" value="1"/>
</dbReference>
<keyword evidence="4 7" id="KW-0653">Protein transport</keyword>
<dbReference type="GO" id="GO:0030122">
    <property type="term" value="C:AP-2 adaptor complex"/>
    <property type="evidence" value="ECO:0007669"/>
    <property type="project" value="InterPro"/>
</dbReference>
<dbReference type="SUPFAM" id="SSF48371">
    <property type="entry name" value="ARM repeat"/>
    <property type="match status" value="1"/>
</dbReference>
<proteinExistence type="inferred from homology"/>
<name>A0AAN9YIV0_9PEZI</name>
<dbReference type="AlphaFoldDB" id="A0AAN9YIV0"/>
<dbReference type="InterPro" id="IPR002553">
    <property type="entry name" value="Clathrin/coatomer_adapt-like_N"/>
</dbReference>
<protein>
    <recommendedName>
        <fullName evidence="7">AP-2 complex subunit alpha</fullName>
    </recommendedName>
</protein>
<keyword evidence="5 7" id="KW-0472">Membrane</keyword>
<comment type="similarity">
    <text evidence="7">Belongs to the adaptor complexes large subunit family.</text>
</comment>
<evidence type="ECO:0000256" key="2">
    <source>
        <dbReference type="ARBA" id="ARBA00022448"/>
    </source>
</evidence>
<comment type="subcellular location">
    <subcellularLocation>
        <location evidence="1">Membrane</location>
        <location evidence="1">Coated pit</location>
        <topology evidence="1">Peripheral membrane protein</topology>
        <orientation evidence="1">Cytoplasmic side</orientation>
    </subcellularLocation>
</comment>
<dbReference type="Gene3D" id="2.60.40.1230">
    <property type="match status" value="1"/>
</dbReference>